<dbReference type="EMBL" id="JBGMEK010000016">
    <property type="protein sequence ID" value="MFA0811155.1"/>
    <property type="molecule type" value="Genomic_DNA"/>
</dbReference>
<keyword evidence="2" id="KW-0238">DNA-binding</keyword>
<dbReference type="Proteomes" id="UP001569428">
    <property type="component" value="Unassembled WGS sequence"/>
</dbReference>
<sequence>MDSGDHRSVNLSYTRALIQALFSLDLSMPKGARKILSQINQQERIPIDLQEHLWEAVTDAHRDPLLGIKLGLAMQADQIGLVGYLLMTQQNLGATIDQLIAYHPLLGEGGHFELRRGAFTADLCYHPNFLSCAQIRVETVLAACIAQTLSMTAGKFRTHRLLLAYPAPSLTVQQQYEELLQTQVVFSAPVSAIRFPARDLALPLVAADQEVVGCLKPKADALLQALAEKALHRKVSLLLQQMPELTREQVAQHLCISPRHLGRKLQQEQVSFRAIQDEVRSHYAKQWLKEGNRTNSEIAMALGFSDESAFGKAFKRWIGVSPSKYQFGLK</sequence>
<name>A0ABV4NZP4_9GAMM</name>
<dbReference type="Pfam" id="PF12833">
    <property type="entry name" value="HTH_18"/>
    <property type="match status" value="1"/>
</dbReference>
<evidence type="ECO:0000313" key="6">
    <source>
        <dbReference type="Proteomes" id="UP001569428"/>
    </source>
</evidence>
<keyword evidence="1" id="KW-0805">Transcription regulation</keyword>
<dbReference type="SUPFAM" id="SSF46689">
    <property type="entry name" value="Homeodomain-like"/>
    <property type="match status" value="1"/>
</dbReference>
<accession>A0ABV4NZP4</accession>
<gene>
    <name evidence="5" type="ORF">ACCI49_09515</name>
</gene>
<dbReference type="PANTHER" id="PTHR47894:SF1">
    <property type="entry name" value="HTH-TYPE TRANSCRIPTIONAL REGULATOR VQSM"/>
    <property type="match status" value="1"/>
</dbReference>
<dbReference type="Gene3D" id="1.10.10.60">
    <property type="entry name" value="Homeodomain-like"/>
    <property type="match status" value="1"/>
</dbReference>
<proteinExistence type="predicted"/>
<dbReference type="InterPro" id="IPR009057">
    <property type="entry name" value="Homeodomain-like_sf"/>
</dbReference>
<dbReference type="PANTHER" id="PTHR47894">
    <property type="entry name" value="HTH-TYPE TRANSCRIPTIONAL REGULATOR GADX"/>
    <property type="match status" value="1"/>
</dbReference>
<dbReference type="PRINTS" id="PR00032">
    <property type="entry name" value="HTHARAC"/>
</dbReference>
<evidence type="ECO:0000256" key="1">
    <source>
        <dbReference type="ARBA" id="ARBA00023015"/>
    </source>
</evidence>
<evidence type="ECO:0000313" key="5">
    <source>
        <dbReference type="EMBL" id="MFA0811155.1"/>
    </source>
</evidence>
<dbReference type="InterPro" id="IPR032687">
    <property type="entry name" value="AraC-type_N"/>
</dbReference>
<dbReference type="Pfam" id="PF12625">
    <property type="entry name" value="Arabinose_bd"/>
    <property type="match status" value="1"/>
</dbReference>
<protein>
    <submittedName>
        <fullName evidence="5">AraC family transcriptional regulator ligand-binding domain-containing protein</fullName>
    </submittedName>
</protein>
<comment type="caution">
    <text evidence="5">The sequence shown here is derived from an EMBL/GenBank/DDBJ whole genome shotgun (WGS) entry which is preliminary data.</text>
</comment>
<dbReference type="PROSITE" id="PS01124">
    <property type="entry name" value="HTH_ARAC_FAMILY_2"/>
    <property type="match status" value="1"/>
</dbReference>
<evidence type="ECO:0000259" key="4">
    <source>
        <dbReference type="PROSITE" id="PS01124"/>
    </source>
</evidence>
<evidence type="ECO:0000256" key="3">
    <source>
        <dbReference type="ARBA" id="ARBA00023163"/>
    </source>
</evidence>
<keyword evidence="6" id="KW-1185">Reference proteome</keyword>
<dbReference type="InterPro" id="IPR020449">
    <property type="entry name" value="Tscrpt_reg_AraC-type_HTH"/>
</dbReference>
<feature type="domain" description="HTH araC/xylS-type" evidence="4">
    <location>
        <begin position="232"/>
        <end position="328"/>
    </location>
</feature>
<evidence type="ECO:0000256" key="2">
    <source>
        <dbReference type="ARBA" id="ARBA00023125"/>
    </source>
</evidence>
<reference evidence="5 6" key="1">
    <citation type="submission" date="2024-08" db="EMBL/GenBank/DDBJ databases">
        <authorList>
            <person name="Ishaq N."/>
        </authorList>
    </citation>
    <scope>NUCLEOTIDE SEQUENCE [LARGE SCALE GENOMIC DNA]</scope>
    <source>
        <strain evidence="5 6">DSM 18651</strain>
    </source>
</reference>
<dbReference type="SMART" id="SM00342">
    <property type="entry name" value="HTH_ARAC"/>
    <property type="match status" value="1"/>
</dbReference>
<keyword evidence="3" id="KW-0804">Transcription</keyword>
<dbReference type="RefSeq" id="WP_371838724.1">
    <property type="nucleotide sequence ID" value="NZ_JBGMEK010000016.1"/>
</dbReference>
<dbReference type="InterPro" id="IPR018060">
    <property type="entry name" value="HTH_AraC"/>
</dbReference>
<organism evidence="5 6">
    <name type="scientific">Microbulbifer epialgicus</name>
    <dbReference type="NCBI Taxonomy" id="393907"/>
    <lineage>
        <taxon>Bacteria</taxon>
        <taxon>Pseudomonadati</taxon>
        <taxon>Pseudomonadota</taxon>
        <taxon>Gammaproteobacteria</taxon>
        <taxon>Cellvibrionales</taxon>
        <taxon>Microbulbiferaceae</taxon>
        <taxon>Microbulbifer</taxon>
    </lineage>
</organism>